<keyword evidence="1" id="KW-1133">Transmembrane helix</keyword>
<keyword evidence="1" id="KW-0472">Membrane</keyword>
<feature type="transmembrane region" description="Helical" evidence="1">
    <location>
        <begin position="112"/>
        <end position="130"/>
    </location>
</feature>
<dbReference type="RefSeq" id="WP_378286809.1">
    <property type="nucleotide sequence ID" value="NZ_JBHSON010000061.1"/>
</dbReference>
<gene>
    <name evidence="2" type="ORF">ACFPZN_35505</name>
</gene>
<feature type="transmembrane region" description="Helical" evidence="1">
    <location>
        <begin position="66"/>
        <end position="85"/>
    </location>
</feature>
<evidence type="ECO:0000313" key="3">
    <source>
        <dbReference type="Proteomes" id="UP001596074"/>
    </source>
</evidence>
<evidence type="ECO:0000256" key="1">
    <source>
        <dbReference type="SAM" id="Phobius"/>
    </source>
</evidence>
<evidence type="ECO:0008006" key="4">
    <source>
        <dbReference type="Google" id="ProtNLM"/>
    </source>
</evidence>
<name>A0ABW1A9J4_9ACTN</name>
<protein>
    <recommendedName>
        <fullName evidence="4">Metal transporter</fullName>
    </recommendedName>
</protein>
<accession>A0ABW1A9J4</accession>
<keyword evidence="3" id="KW-1185">Reference proteome</keyword>
<feature type="transmembrane region" description="Helical" evidence="1">
    <location>
        <begin position="41"/>
        <end position="59"/>
    </location>
</feature>
<reference evidence="3" key="1">
    <citation type="journal article" date="2019" name="Int. J. Syst. Evol. Microbiol.">
        <title>The Global Catalogue of Microorganisms (GCM) 10K type strain sequencing project: providing services to taxonomists for standard genome sequencing and annotation.</title>
        <authorList>
            <consortium name="The Broad Institute Genomics Platform"/>
            <consortium name="The Broad Institute Genome Sequencing Center for Infectious Disease"/>
            <person name="Wu L."/>
            <person name="Ma J."/>
        </authorList>
    </citation>
    <scope>NUCLEOTIDE SEQUENCE [LARGE SCALE GENOMIC DNA]</scope>
    <source>
        <strain evidence="3">KCTC 42087</strain>
    </source>
</reference>
<feature type="transmembrane region" description="Helical" evidence="1">
    <location>
        <begin position="12"/>
        <end position="35"/>
    </location>
</feature>
<feature type="transmembrane region" description="Helical" evidence="1">
    <location>
        <begin position="137"/>
        <end position="159"/>
    </location>
</feature>
<dbReference type="Proteomes" id="UP001596074">
    <property type="component" value="Unassembled WGS sequence"/>
</dbReference>
<sequence length="166" mass="16470">MNTVERPARPGGTLVGIGLGMVFALGIAFTAYMLIGSWGGAYWIYTTAVAVVMCALALLRERRRLWTAAAGVAVAAVAVVVSLVADLPQEPSPPAALALAVLVGSSTRTLPALPAVAVAAGGAGVIALAWASGPTSVTVLATVPVLGGLVAGPLLRAFAPGRSDGE</sequence>
<comment type="caution">
    <text evidence="2">The sequence shown here is derived from an EMBL/GenBank/DDBJ whole genome shotgun (WGS) entry which is preliminary data.</text>
</comment>
<dbReference type="EMBL" id="JBHSON010000061">
    <property type="protein sequence ID" value="MFC5750954.1"/>
    <property type="molecule type" value="Genomic_DNA"/>
</dbReference>
<keyword evidence="1" id="KW-0812">Transmembrane</keyword>
<evidence type="ECO:0000313" key="2">
    <source>
        <dbReference type="EMBL" id="MFC5750954.1"/>
    </source>
</evidence>
<proteinExistence type="predicted"/>
<organism evidence="2 3">
    <name type="scientific">Actinomadura rugatobispora</name>
    <dbReference type="NCBI Taxonomy" id="1994"/>
    <lineage>
        <taxon>Bacteria</taxon>
        <taxon>Bacillati</taxon>
        <taxon>Actinomycetota</taxon>
        <taxon>Actinomycetes</taxon>
        <taxon>Streptosporangiales</taxon>
        <taxon>Thermomonosporaceae</taxon>
        <taxon>Actinomadura</taxon>
    </lineage>
</organism>